<evidence type="ECO:0000313" key="3">
    <source>
        <dbReference type="Proteomes" id="UP000314294"/>
    </source>
</evidence>
<dbReference type="Proteomes" id="UP000314294">
    <property type="component" value="Unassembled WGS sequence"/>
</dbReference>
<name>A0A4Z2IWY6_9TELE</name>
<comment type="caution">
    <text evidence="2">The sequence shown here is derived from an EMBL/GenBank/DDBJ whole genome shotgun (WGS) entry which is preliminary data.</text>
</comment>
<keyword evidence="3" id="KW-1185">Reference proteome</keyword>
<feature type="compositionally biased region" description="Basic residues" evidence="1">
    <location>
        <begin position="85"/>
        <end position="98"/>
    </location>
</feature>
<feature type="compositionally biased region" description="Basic and acidic residues" evidence="1">
    <location>
        <begin position="109"/>
        <end position="133"/>
    </location>
</feature>
<evidence type="ECO:0000256" key="1">
    <source>
        <dbReference type="SAM" id="MobiDB-lite"/>
    </source>
</evidence>
<sequence>MWAGLAITQEEPIRNRADDHMDSMQNSYANTNPIAQDGGAGDCGTAPFTSGAGLAFPFCSVSVPATRISRFSTWSGPRREQTARKAFHSCGGRRRRLKSTPGIDSRLGGSRESDPSGSSEIERQNRPPFEERLVFSPADTSSLCFSGLRVRRRRRR</sequence>
<protein>
    <submittedName>
        <fullName evidence="2">Uncharacterized protein</fullName>
    </submittedName>
</protein>
<evidence type="ECO:0000313" key="2">
    <source>
        <dbReference type="EMBL" id="TNN82271.1"/>
    </source>
</evidence>
<gene>
    <name evidence="2" type="ORF">EYF80_007391</name>
</gene>
<organism evidence="2 3">
    <name type="scientific">Liparis tanakae</name>
    <name type="common">Tanaka's snailfish</name>
    <dbReference type="NCBI Taxonomy" id="230148"/>
    <lineage>
        <taxon>Eukaryota</taxon>
        <taxon>Metazoa</taxon>
        <taxon>Chordata</taxon>
        <taxon>Craniata</taxon>
        <taxon>Vertebrata</taxon>
        <taxon>Euteleostomi</taxon>
        <taxon>Actinopterygii</taxon>
        <taxon>Neopterygii</taxon>
        <taxon>Teleostei</taxon>
        <taxon>Neoteleostei</taxon>
        <taxon>Acanthomorphata</taxon>
        <taxon>Eupercaria</taxon>
        <taxon>Perciformes</taxon>
        <taxon>Cottioidei</taxon>
        <taxon>Cottales</taxon>
        <taxon>Liparidae</taxon>
        <taxon>Liparis</taxon>
    </lineage>
</organism>
<dbReference type="AlphaFoldDB" id="A0A4Z2IWY6"/>
<dbReference type="EMBL" id="SRLO01000040">
    <property type="protein sequence ID" value="TNN82271.1"/>
    <property type="molecule type" value="Genomic_DNA"/>
</dbReference>
<reference evidence="2 3" key="1">
    <citation type="submission" date="2019-03" db="EMBL/GenBank/DDBJ databases">
        <title>First draft genome of Liparis tanakae, snailfish: a comprehensive survey of snailfish specific genes.</title>
        <authorList>
            <person name="Kim W."/>
            <person name="Song I."/>
            <person name="Jeong J.-H."/>
            <person name="Kim D."/>
            <person name="Kim S."/>
            <person name="Ryu S."/>
            <person name="Song J.Y."/>
            <person name="Lee S.K."/>
        </authorList>
    </citation>
    <scope>NUCLEOTIDE SEQUENCE [LARGE SCALE GENOMIC DNA]</scope>
    <source>
        <tissue evidence="2">Muscle</tissue>
    </source>
</reference>
<proteinExistence type="predicted"/>
<feature type="region of interest" description="Disordered" evidence="1">
    <location>
        <begin position="73"/>
        <end position="134"/>
    </location>
</feature>
<accession>A0A4Z2IWY6</accession>